<dbReference type="PIRSF" id="PIRSF000193">
    <property type="entry name" value="Pyrrol-5-carb_rd"/>
    <property type="match status" value="1"/>
</dbReference>
<name>A0A9D1TD12_9FIRM</name>
<dbReference type="InterPro" id="IPR036291">
    <property type="entry name" value="NAD(P)-bd_dom_sf"/>
</dbReference>
<dbReference type="Pfam" id="PF14748">
    <property type="entry name" value="P5CR_dimer"/>
    <property type="match status" value="1"/>
</dbReference>
<dbReference type="InterPro" id="IPR053790">
    <property type="entry name" value="P5CR-like_CS"/>
</dbReference>
<feature type="binding site" evidence="8">
    <location>
        <begin position="6"/>
        <end position="11"/>
    </location>
    <ligand>
        <name>NADP(+)</name>
        <dbReference type="ChEBI" id="CHEBI:58349"/>
    </ligand>
</feature>
<evidence type="ECO:0000256" key="7">
    <source>
        <dbReference type="NCBIfam" id="TIGR00112"/>
    </source>
</evidence>
<dbReference type="InterPro" id="IPR028939">
    <property type="entry name" value="P5C_Rdtase_cat_N"/>
</dbReference>
<dbReference type="SUPFAM" id="SSF51735">
    <property type="entry name" value="NAD(P)-binding Rossmann-fold domains"/>
    <property type="match status" value="1"/>
</dbReference>
<dbReference type="InterPro" id="IPR000304">
    <property type="entry name" value="Pyrroline-COOH_reductase"/>
</dbReference>
<dbReference type="Proteomes" id="UP000886884">
    <property type="component" value="Unassembled WGS sequence"/>
</dbReference>
<evidence type="ECO:0000256" key="5">
    <source>
        <dbReference type="ARBA" id="ARBA00058118"/>
    </source>
</evidence>
<dbReference type="HAMAP" id="MF_01925">
    <property type="entry name" value="P5C_reductase"/>
    <property type="match status" value="1"/>
</dbReference>
<dbReference type="InterPro" id="IPR029036">
    <property type="entry name" value="P5CR_dimer"/>
</dbReference>
<evidence type="ECO:0000256" key="4">
    <source>
        <dbReference type="ARBA" id="ARBA00023002"/>
    </source>
</evidence>
<dbReference type="GO" id="GO:0005737">
    <property type="term" value="C:cytoplasm"/>
    <property type="evidence" value="ECO:0007669"/>
    <property type="project" value="UniProtKB-SubCell"/>
</dbReference>
<comment type="subcellular location">
    <subcellularLocation>
        <location evidence="6">Cytoplasm</location>
    </subcellularLocation>
</comment>
<comment type="catalytic activity">
    <reaction evidence="6 9">
        <text>L-proline + NADP(+) = (S)-1-pyrroline-5-carboxylate + NADPH + 2 H(+)</text>
        <dbReference type="Rhea" id="RHEA:14109"/>
        <dbReference type="ChEBI" id="CHEBI:15378"/>
        <dbReference type="ChEBI" id="CHEBI:17388"/>
        <dbReference type="ChEBI" id="CHEBI:57783"/>
        <dbReference type="ChEBI" id="CHEBI:58349"/>
        <dbReference type="ChEBI" id="CHEBI:60039"/>
        <dbReference type="EC" id="1.5.1.2"/>
    </reaction>
</comment>
<dbReference type="PROSITE" id="PS00521">
    <property type="entry name" value="P5CR"/>
    <property type="match status" value="1"/>
</dbReference>
<feature type="domain" description="Pyrroline-5-carboxylate reductase dimerisation" evidence="11">
    <location>
        <begin position="152"/>
        <end position="254"/>
    </location>
</feature>
<dbReference type="PANTHER" id="PTHR11645:SF0">
    <property type="entry name" value="PYRROLINE-5-CARBOXYLATE REDUCTASE 3"/>
    <property type="match status" value="1"/>
</dbReference>
<evidence type="ECO:0000313" key="13">
    <source>
        <dbReference type="Proteomes" id="UP000886884"/>
    </source>
</evidence>
<dbReference type="NCBIfam" id="TIGR00112">
    <property type="entry name" value="proC"/>
    <property type="match status" value="1"/>
</dbReference>
<dbReference type="AlphaFoldDB" id="A0A9D1TD12"/>
<dbReference type="EC" id="1.5.1.2" evidence="6 7"/>
<keyword evidence="6 9" id="KW-0028">Amino-acid biosynthesis</keyword>
<keyword evidence="4 6" id="KW-0560">Oxidoreductase</keyword>
<dbReference type="InterPro" id="IPR008927">
    <property type="entry name" value="6-PGluconate_DH-like_C_sf"/>
</dbReference>
<evidence type="ECO:0000256" key="8">
    <source>
        <dbReference type="PIRSR" id="PIRSR000193-1"/>
    </source>
</evidence>
<dbReference type="Gene3D" id="1.10.3730.10">
    <property type="entry name" value="ProC C-terminal domain-like"/>
    <property type="match status" value="1"/>
</dbReference>
<protein>
    <recommendedName>
        <fullName evidence="6 7">Pyrroline-5-carboxylate reductase</fullName>
        <shortName evidence="6">P5C reductase</shortName>
        <shortName evidence="6">P5CR</shortName>
        <ecNumber evidence="6 7">1.5.1.2</ecNumber>
    </recommendedName>
    <alternativeName>
        <fullName evidence="6">PCA reductase</fullName>
    </alternativeName>
</protein>
<evidence type="ECO:0000256" key="3">
    <source>
        <dbReference type="ARBA" id="ARBA00022857"/>
    </source>
</evidence>
<keyword evidence="2 6" id="KW-0641">Proline biosynthesis</keyword>
<dbReference type="GO" id="GO:0055129">
    <property type="term" value="P:L-proline biosynthetic process"/>
    <property type="evidence" value="ECO:0007669"/>
    <property type="project" value="UniProtKB-UniRule"/>
</dbReference>
<gene>
    <name evidence="6 12" type="primary">proC</name>
    <name evidence="12" type="ORF">IAA64_09805</name>
</gene>
<comment type="similarity">
    <text evidence="1 6 9">Belongs to the pyrroline-5-carboxylate reductase family.</text>
</comment>
<evidence type="ECO:0000256" key="6">
    <source>
        <dbReference type="HAMAP-Rule" id="MF_01925"/>
    </source>
</evidence>
<reference evidence="12" key="1">
    <citation type="submission" date="2020-10" db="EMBL/GenBank/DDBJ databases">
        <authorList>
            <person name="Gilroy R."/>
        </authorList>
    </citation>
    <scope>NUCLEOTIDE SEQUENCE</scope>
    <source>
        <strain evidence="12">CHK183-6373</strain>
    </source>
</reference>
<keyword evidence="3 6" id="KW-0521">NADP</keyword>
<comment type="catalytic activity">
    <reaction evidence="6">
        <text>L-proline + NAD(+) = (S)-1-pyrroline-5-carboxylate + NADH + 2 H(+)</text>
        <dbReference type="Rhea" id="RHEA:14105"/>
        <dbReference type="ChEBI" id="CHEBI:15378"/>
        <dbReference type="ChEBI" id="CHEBI:17388"/>
        <dbReference type="ChEBI" id="CHEBI:57540"/>
        <dbReference type="ChEBI" id="CHEBI:57945"/>
        <dbReference type="ChEBI" id="CHEBI:60039"/>
        <dbReference type="EC" id="1.5.1.2"/>
    </reaction>
</comment>
<dbReference type="GO" id="GO:0004735">
    <property type="term" value="F:pyrroline-5-carboxylate reductase activity"/>
    <property type="evidence" value="ECO:0007669"/>
    <property type="project" value="UniProtKB-UniRule"/>
</dbReference>
<evidence type="ECO:0000259" key="10">
    <source>
        <dbReference type="Pfam" id="PF03807"/>
    </source>
</evidence>
<feature type="domain" description="Pyrroline-5-carboxylate reductase catalytic N-terminal" evidence="10">
    <location>
        <begin position="2"/>
        <end position="89"/>
    </location>
</feature>
<evidence type="ECO:0000256" key="1">
    <source>
        <dbReference type="ARBA" id="ARBA00005525"/>
    </source>
</evidence>
<comment type="function">
    <text evidence="5 6">Catalyzes the reduction of 1-pyrroline-5-carboxylate (PCA) to L-proline.</text>
</comment>
<dbReference type="PANTHER" id="PTHR11645">
    <property type="entry name" value="PYRROLINE-5-CARBOXYLATE REDUCTASE"/>
    <property type="match status" value="1"/>
</dbReference>
<reference evidence="12" key="2">
    <citation type="journal article" date="2021" name="PeerJ">
        <title>Extensive microbial diversity within the chicken gut microbiome revealed by metagenomics and culture.</title>
        <authorList>
            <person name="Gilroy R."/>
            <person name="Ravi A."/>
            <person name="Getino M."/>
            <person name="Pursley I."/>
            <person name="Horton D.L."/>
            <person name="Alikhan N.F."/>
            <person name="Baker D."/>
            <person name="Gharbi K."/>
            <person name="Hall N."/>
            <person name="Watson M."/>
            <person name="Adriaenssens E.M."/>
            <person name="Foster-Nyarko E."/>
            <person name="Jarju S."/>
            <person name="Secka A."/>
            <person name="Antonio M."/>
            <person name="Oren A."/>
            <person name="Chaudhuri R.R."/>
            <person name="La Ragione R."/>
            <person name="Hildebrand F."/>
            <person name="Pallen M.J."/>
        </authorList>
    </citation>
    <scope>NUCLEOTIDE SEQUENCE</scope>
    <source>
        <strain evidence="12">CHK183-6373</strain>
    </source>
</reference>
<keyword evidence="6" id="KW-0963">Cytoplasm</keyword>
<organism evidence="12 13">
    <name type="scientific">Candidatus Ornithocaccomicrobium faecavium</name>
    <dbReference type="NCBI Taxonomy" id="2840890"/>
    <lineage>
        <taxon>Bacteria</taxon>
        <taxon>Bacillati</taxon>
        <taxon>Bacillota</taxon>
        <taxon>Clostridia</taxon>
        <taxon>Candidatus Ornithocaccomicrobium</taxon>
    </lineage>
</organism>
<accession>A0A9D1TD12</accession>
<dbReference type="Pfam" id="PF03807">
    <property type="entry name" value="F420_oxidored"/>
    <property type="match status" value="1"/>
</dbReference>
<evidence type="ECO:0000313" key="12">
    <source>
        <dbReference type="EMBL" id="HIV28256.1"/>
    </source>
</evidence>
<dbReference type="FunFam" id="1.10.3730.10:FF:000001">
    <property type="entry name" value="Pyrroline-5-carboxylate reductase"/>
    <property type="match status" value="1"/>
</dbReference>
<comment type="caution">
    <text evidence="12">The sequence shown here is derived from an EMBL/GenBank/DDBJ whole genome shotgun (WGS) entry which is preliminary data.</text>
</comment>
<evidence type="ECO:0000259" key="11">
    <source>
        <dbReference type="Pfam" id="PF14748"/>
    </source>
</evidence>
<sequence length="262" mass="27009">MKLGFIGAGNMAGAILLGGAHGANVYDVNAETMRRREQECGAVPFSSAEALIRASDVILLAVKPNVAPGVLRENRAAFAGKAVISIVAGLTVATLKALLPAEARFLRVMPNTPAMAGAGMTALCMEHTLTDAEKAFAESLFNAIGRTVWLHEYQMDGAVGVSGSGPAYAFLFLEAMADGGVALGLSRQDAYLMAAQTLLGSAKLALESGKHPGELKDMVCSPAGTTIQAVRALEEKGLRSAVMEAVIAAGEMSAAMSKEGAK</sequence>
<evidence type="ECO:0000256" key="2">
    <source>
        <dbReference type="ARBA" id="ARBA00022650"/>
    </source>
</evidence>
<dbReference type="SUPFAM" id="SSF48179">
    <property type="entry name" value="6-phosphogluconate dehydrogenase C-terminal domain-like"/>
    <property type="match status" value="1"/>
</dbReference>
<proteinExistence type="inferred from homology"/>
<dbReference type="EMBL" id="DVOT01000173">
    <property type="protein sequence ID" value="HIV28256.1"/>
    <property type="molecule type" value="Genomic_DNA"/>
</dbReference>
<feature type="binding site" evidence="8">
    <location>
        <begin position="61"/>
        <end position="64"/>
    </location>
    <ligand>
        <name>NADP(+)</name>
        <dbReference type="ChEBI" id="CHEBI:58349"/>
    </ligand>
</feature>
<dbReference type="Gene3D" id="3.40.50.720">
    <property type="entry name" value="NAD(P)-binding Rossmann-like Domain"/>
    <property type="match status" value="1"/>
</dbReference>
<comment type="pathway">
    <text evidence="6 9">Amino-acid biosynthesis; L-proline biosynthesis; L-proline from L-glutamate 5-semialdehyde: step 1/1.</text>
</comment>
<evidence type="ECO:0000256" key="9">
    <source>
        <dbReference type="RuleBase" id="RU003903"/>
    </source>
</evidence>